<dbReference type="GO" id="GO:0006355">
    <property type="term" value="P:regulation of DNA-templated transcription"/>
    <property type="evidence" value="ECO:0007669"/>
    <property type="project" value="InterPro"/>
</dbReference>
<dbReference type="NCBIfam" id="TIGR02384">
    <property type="entry name" value="RelB_DinJ"/>
    <property type="match status" value="1"/>
</dbReference>
<dbReference type="PANTHER" id="PTHR38781:SF1">
    <property type="entry name" value="ANTITOXIN DINJ-RELATED"/>
    <property type="match status" value="1"/>
</dbReference>
<evidence type="ECO:0000256" key="2">
    <source>
        <dbReference type="ARBA" id="ARBA00022649"/>
    </source>
</evidence>
<keyword evidence="2" id="KW-1277">Toxin-antitoxin system</keyword>
<accession>A0A7W9SGN9</accession>
<evidence type="ECO:0000256" key="1">
    <source>
        <dbReference type="ARBA" id="ARBA00010562"/>
    </source>
</evidence>
<sequence>MAQATFSVRMDESLKKQFDGLCQEFGMNSSTAINVFARAVVRQRKIPFEISSPETTISREGAMQAFAALRAEAKANGVSDMSTDDINKEIELARREAKA</sequence>
<dbReference type="Pfam" id="PF04221">
    <property type="entry name" value="RelB"/>
    <property type="match status" value="1"/>
</dbReference>
<dbReference type="GO" id="GO:0006351">
    <property type="term" value="P:DNA-templated transcription"/>
    <property type="evidence" value="ECO:0007669"/>
    <property type="project" value="TreeGrafter"/>
</dbReference>
<name>A0A7W9SGN9_9FIRM</name>
<gene>
    <name evidence="3" type="ORF">HNQ46_001819</name>
</gene>
<reference evidence="3 4" key="1">
    <citation type="submission" date="2020-08" db="EMBL/GenBank/DDBJ databases">
        <title>Genomic Encyclopedia of Type Strains, Phase IV (KMG-IV): sequencing the most valuable type-strain genomes for metagenomic binning, comparative biology and taxonomic classification.</title>
        <authorList>
            <person name="Goeker M."/>
        </authorList>
    </citation>
    <scope>NUCLEOTIDE SEQUENCE [LARGE SCALE GENOMIC DNA]</scope>
    <source>
        <strain evidence="3 4">DSM 17245</strain>
    </source>
</reference>
<evidence type="ECO:0000313" key="4">
    <source>
        <dbReference type="Proteomes" id="UP000522163"/>
    </source>
</evidence>
<dbReference type="InterPro" id="IPR013321">
    <property type="entry name" value="Arc_rbn_hlx_hlx"/>
</dbReference>
<evidence type="ECO:0000313" key="3">
    <source>
        <dbReference type="EMBL" id="MBB6041829.1"/>
    </source>
</evidence>
<dbReference type="PANTHER" id="PTHR38781">
    <property type="entry name" value="ANTITOXIN DINJ-RELATED"/>
    <property type="match status" value="1"/>
</dbReference>
<dbReference type="InterPro" id="IPR007337">
    <property type="entry name" value="RelB/DinJ"/>
</dbReference>
<proteinExistence type="inferred from homology"/>
<dbReference type="Proteomes" id="UP000522163">
    <property type="component" value="Unassembled WGS sequence"/>
</dbReference>
<comment type="similarity">
    <text evidence="1">Belongs to the RelB/DinJ antitoxin family.</text>
</comment>
<dbReference type="AlphaFoldDB" id="A0A7W9SGN9"/>
<dbReference type="EMBL" id="JACHHH010000009">
    <property type="protein sequence ID" value="MBB6041829.1"/>
    <property type="molecule type" value="Genomic_DNA"/>
</dbReference>
<dbReference type="Gene3D" id="1.10.1220.10">
    <property type="entry name" value="Met repressor-like"/>
    <property type="match status" value="1"/>
</dbReference>
<comment type="caution">
    <text evidence="3">The sequence shown here is derived from an EMBL/GenBank/DDBJ whole genome shotgun (WGS) entry which is preliminary data.</text>
</comment>
<organism evidence="3 4">
    <name type="scientific">Oribacterium sinus</name>
    <dbReference type="NCBI Taxonomy" id="237576"/>
    <lineage>
        <taxon>Bacteria</taxon>
        <taxon>Bacillati</taxon>
        <taxon>Bacillota</taxon>
        <taxon>Clostridia</taxon>
        <taxon>Lachnospirales</taxon>
        <taxon>Lachnospiraceae</taxon>
        <taxon>Oribacterium</taxon>
    </lineage>
</organism>
<protein>
    <submittedName>
        <fullName evidence="3">Addiction module RelB/DinJ family antitoxin</fullName>
    </submittedName>
</protein>
<dbReference type="GeneID" id="85015351"/>
<dbReference type="RefSeq" id="WP_183684392.1">
    <property type="nucleotide sequence ID" value="NZ_JACHHH010000009.1"/>
</dbReference>